<accession>A0ABS0INN5</accession>
<dbReference type="InterPro" id="IPR018958">
    <property type="entry name" value="Knr4/Smi1-like_dom"/>
</dbReference>
<name>A0ABS0INN5_9BACT</name>
<dbReference type="Pfam" id="PF09346">
    <property type="entry name" value="SMI1_KNR4"/>
    <property type="match status" value="1"/>
</dbReference>
<sequence length="199" mass="22497">MSNDGQTLVREYVDAALAYLAAHELMREPAFIVDAAMLDSSQPITAGLLGDMVAWKPIASTATEADIHELEAAIGHSFPALYVAFLRYRHFYELDEAAGISFIMHDVKEWKAGLWDHYFFLHEPGTLRQQGYIQFAYDLDLKPICFDFAHCTPDGQDCAVVRVLDLYQDPAPTQRLYGSFFDLLLDMRAAQVQRDALDK</sequence>
<dbReference type="InterPro" id="IPR037883">
    <property type="entry name" value="Knr4/Smi1-like_sf"/>
</dbReference>
<proteinExistence type="predicted"/>
<evidence type="ECO:0000313" key="2">
    <source>
        <dbReference type="EMBL" id="MBF9239787.1"/>
    </source>
</evidence>
<dbReference type="EMBL" id="JADQDQ010000018">
    <property type="protein sequence ID" value="MBF9239787.1"/>
    <property type="molecule type" value="Genomic_DNA"/>
</dbReference>
<gene>
    <name evidence="2" type="ORF">I2I05_20505</name>
</gene>
<comment type="caution">
    <text evidence="2">The sequence shown here is derived from an EMBL/GenBank/DDBJ whole genome shotgun (WGS) entry which is preliminary data.</text>
</comment>
<dbReference type="SUPFAM" id="SSF160631">
    <property type="entry name" value="SMI1/KNR4-like"/>
    <property type="match status" value="1"/>
</dbReference>
<evidence type="ECO:0000313" key="3">
    <source>
        <dbReference type="Proteomes" id="UP000597617"/>
    </source>
</evidence>
<feature type="domain" description="Knr4/Smi1-like" evidence="1">
    <location>
        <begin position="62"/>
        <end position="184"/>
    </location>
</feature>
<evidence type="ECO:0000259" key="1">
    <source>
        <dbReference type="Pfam" id="PF09346"/>
    </source>
</evidence>
<dbReference type="RefSeq" id="WP_196284138.1">
    <property type="nucleotide sequence ID" value="NZ_JADQDQ010000018.1"/>
</dbReference>
<protein>
    <submittedName>
        <fullName evidence="2">SMI1/KNR4 family protein</fullName>
    </submittedName>
</protein>
<reference evidence="2 3" key="1">
    <citation type="submission" date="2020-11" db="EMBL/GenBank/DDBJ databases">
        <authorList>
            <person name="Kim M.K."/>
        </authorList>
    </citation>
    <scope>NUCLEOTIDE SEQUENCE [LARGE SCALE GENOMIC DNA]</scope>
    <source>
        <strain evidence="2 3">BT683</strain>
    </source>
</reference>
<organism evidence="2 3">
    <name type="scientific">Hymenobacter jeongseonensis</name>
    <dbReference type="NCBI Taxonomy" id="2791027"/>
    <lineage>
        <taxon>Bacteria</taxon>
        <taxon>Pseudomonadati</taxon>
        <taxon>Bacteroidota</taxon>
        <taxon>Cytophagia</taxon>
        <taxon>Cytophagales</taxon>
        <taxon>Hymenobacteraceae</taxon>
        <taxon>Hymenobacter</taxon>
    </lineage>
</organism>
<dbReference type="Proteomes" id="UP000597617">
    <property type="component" value="Unassembled WGS sequence"/>
</dbReference>
<dbReference type="Gene3D" id="3.40.1580.10">
    <property type="entry name" value="SMI1/KNR4-like"/>
    <property type="match status" value="1"/>
</dbReference>
<keyword evidence="3" id="KW-1185">Reference proteome</keyword>